<comment type="caution">
    <text evidence="3">The sequence shown here is derived from an EMBL/GenBank/DDBJ whole genome shotgun (WGS) entry which is preliminary data.</text>
</comment>
<feature type="chain" id="PRO_5017731739" evidence="2">
    <location>
        <begin position="22"/>
        <end position="84"/>
    </location>
</feature>
<name>A0A3D9YYG7_9HYPH</name>
<sequence length="84" mass="8655">MAWKFAIAMLSALAFSAPAFATGMTNYTGHHACASGGKKGGCMEHHYTGHHACASGDKKGGCMTHHSMGHHASPSGDKKSGAMH</sequence>
<protein>
    <submittedName>
        <fullName evidence="3">Uncharacterized protein</fullName>
    </submittedName>
</protein>
<proteinExistence type="predicted"/>
<accession>A0A3D9YYG7</accession>
<reference evidence="3 4" key="1">
    <citation type="submission" date="2018-08" db="EMBL/GenBank/DDBJ databases">
        <title>Genomic Encyclopedia of Type Strains, Phase IV (KMG-IV): sequencing the most valuable type-strain genomes for metagenomic binning, comparative biology and taxonomic classification.</title>
        <authorList>
            <person name="Goeker M."/>
        </authorList>
    </citation>
    <scope>NUCLEOTIDE SEQUENCE [LARGE SCALE GENOMIC DNA]</scope>
    <source>
        <strain evidence="3 4">BW863</strain>
    </source>
</reference>
<evidence type="ECO:0000256" key="1">
    <source>
        <dbReference type="SAM" id="MobiDB-lite"/>
    </source>
</evidence>
<keyword evidence="2" id="KW-0732">Signal</keyword>
<gene>
    <name evidence="3" type="ORF">DES32_1325</name>
</gene>
<feature type="region of interest" description="Disordered" evidence="1">
    <location>
        <begin position="64"/>
        <end position="84"/>
    </location>
</feature>
<dbReference type="Proteomes" id="UP000256900">
    <property type="component" value="Unassembled WGS sequence"/>
</dbReference>
<feature type="signal peptide" evidence="2">
    <location>
        <begin position="1"/>
        <end position="21"/>
    </location>
</feature>
<keyword evidence="4" id="KW-1185">Reference proteome</keyword>
<dbReference type="AlphaFoldDB" id="A0A3D9YYG7"/>
<evidence type="ECO:0000313" key="4">
    <source>
        <dbReference type="Proteomes" id="UP000256900"/>
    </source>
</evidence>
<evidence type="ECO:0000313" key="3">
    <source>
        <dbReference type="EMBL" id="REF87697.1"/>
    </source>
</evidence>
<dbReference type="EMBL" id="QUMO01000002">
    <property type="protein sequence ID" value="REF87697.1"/>
    <property type="molecule type" value="Genomic_DNA"/>
</dbReference>
<dbReference type="RefSeq" id="WP_115835869.1">
    <property type="nucleotide sequence ID" value="NZ_CP025086.1"/>
</dbReference>
<organism evidence="3 4">
    <name type="scientific">Methylovirgula ligni</name>
    <dbReference type="NCBI Taxonomy" id="569860"/>
    <lineage>
        <taxon>Bacteria</taxon>
        <taxon>Pseudomonadati</taxon>
        <taxon>Pseudomonadota</taxon>
        <taxon>Alphaproteobacteria</taxon>
        <taxon>Hyphomicrobiales</taxon>
        <taxon>Beijerinckiaceae</taxon>
        <taxon>Methylovirgula</taxon>
    </lineage>
</organism>
<evidence type="ECO:0000256" key="2">
    <source>
        <dbReference type="SAM" id="SignalP"/>
    </source>
</evidence>